<gene>
    <name evidence="1" type="ORF">UY48_C0006G0010</name>
</gene>
<accession>A0A0G1YD99</accession>
<proteinExistence type="predicted"/>
<name>A0A0G1YD99_9BACT</name>
<organism evidence="1 2">
    <name type="scientific">Candidatus Gottesmanbacteria bacterium GW2011_GWB1_49_7</name>
    <dbReference type="NCBI Taxonomy" id="1618448"/>
    <lineage>
        <taxon>Bacteria</taxon>
        <taxon>Candidatus Gottesmaniibacteriota</taxon>
    </lineage>
</organism>
<dbReference type="EMBL" id="LCQD01000006">
    <property type="protein sequence ID" value="KKW12957.1"/>
    <property type="molecule type" value="Genomic_DNA"/>
</dbReference>
<dbReference type="AlphaFoldDB" id="A0A0G1YD99"/>
<dbReference type="Proteomes" id="UP000034588">
    <property type="component" value="Unassembled WGS sequence"/>
</dbReference>
<evidence type="ECO:0000313" key="1">
    <source>
        <dbReference type="EMBL" id="KKW12957.1"/>
    </source>
</evidence>
<protein>
    <submittedName>
        <fullName evidence="1">Uncharacterized protein</fullName>
    </submittedName>
</protein>
<evidence type="ECO:0000313" key="2">
    <source>
        <dbReference type="Proteomes" id="UP000034588"/>
    </source>
</evidence>
<comment type="caution">
    <text evidence="1">The sequence shown here is derived from an EMBL/GenBank/DDBJ whole genome shotgun (WGS) entry which is preliminary data.</text>
</comment>
<sequence length="77" mass="8546">MASAKDMIVFAKCGLVTYYLPEDEEEDAIASRLVKAELVVRRTDEGHCLRDSRRMVDSVKLTPKGSIFMDGILAILG</sequence>
<reference evidence="1 2" key="1">
    <citation type="journal article" date="2015" name="Nature">
        <title>rRNA introns, odd ribosomes, and small enigmatic genomes across a large radiation of phyla.</title>
        <authorList>
            <person name="Brown C.T."/>
            <person name="Hug L.A."/>
            <person name="Thomas B.C."/>
            <person name="Sharon I."/>
            <person name="Castelle C.J."/>
            <person name="Singh A."/>
            <person name="Wilkins M.J."/>
            <person name="Williams K.H."/>
            <person name="Banfield J.F."/>
        </authorList>
    </citation>
    <scope>NUCLEOTIDE SEQUENCE [LARGE SCALE GENOMIC DNA]</scope>
</reference>